<dbReference type="Proteomes" id="UP000770717">
    <property type="component" value="Unassembled WGS sequence"/>
</dbReference>
<organism evidence="2 3">
    <name type="scientific">Eleutherodactylus coqui</name>
    <name type="common">Puerto Rican coqui</name>
    <dbReference type="NCBI Taxonomy" id="57060"/>
    <lineage>
        <taxon>Eukaryota</taxon>
        <taxon>Metazoa</taxon>
        <taxon>Chordata</taxon>
        <taxon>Craniata</taxon>
        <taxon>Vertebrata</taxon>
        <taxon>Euteleostomi</taxon>
        <taxon>Amphibia</taxon>
        <taxon>Batrachia</taxon>
        <taxon>Anura</taxon>
        <taxon>Neobatrachia</taxon>
        <taxon>Hyloidea</taxon>
        <taxon>Eleutherodactylidae</taxon>
        <taxon>Eleutherodactylinae</taxon>
        <taxon>Eleutherodactylus</taxon>
        <taxon>Eleutherodactylus</taxon>
    </lineage>
</organism>
<feature type="compositionally biased region" description="Low complexity" evidence="1">
    <location>
        <begin position="199"/>
        <end position="212"/>
    </location>
</feature>
<comment type="caution">
    <text evidence="2">The sequence shown here is derived from an EMBL/GenBank/DDBJ whole genome shotgun (WGS) entry which is preliminary data.</text>
</comment>
<reference evidence="2" key="1">
    <citation type="thesis" date="2020" institute="ProQuest LLC" country="789 East Eisenhower Parkway, Ann Arbor, MI, USA">
        <title>Comparative Genomics and Chromosome Evolution.</title>
        <authorList>
            <person name="Mudd A.B."/>
        </authorList>
    </citation>
    <scope>NUCLEOTIDE SEQUENCE</scope>
    <source>
        <strain evidence="2">HN-11 Male</strain>
        <tissue evidence="2">Kidney and liver</tissue>
    </source>
</reference>
<dbReference type="AlphaFoldDB" id="A0A8J6ED15"/>
<name>A0A8J6ED15_ELECQ</name>
<gene>
    <name evidence="2" type="ORF">GDO78_015962</name>
</gene>
<feature type="region of interest" description="Disordered" evidence="1">
    <location>
        <begin position="188"/>
        <end position="245"/>
    </location>
</feature>
<sequence length="392" mass="42718">METKKEKQDEDVKIGLYRNQSFPKAEPKSTSIKVTDGHSLDAEAVLVPHRPPPKVPSSRPVPYQTTVNSEVNQVQKTEPPATEPPKAVYHDEISDSVLLLRPPPKVPPKPKPEPCANAVGSNISQIAQSDSGGDDLITLDCMDEMTNDHTNHLNKVQTAVPIYPLQFTGASDSITNADVNVTCSQTHLPDCKSEFQPDTTTTSSSPTVSVTPAADNSDIPRIRPVPKPRTLPPSQIVKCQGTKQSNETTAETYATCEEISNNTSFPPAVPPRRKKSAPAAFHLQVLQSMKSLSEDDATSNKNNNNNSSGGTLVNIDCFHETLSTKDNTDQDSTLLLEPQRSWSSEGMLLDVMFHSANPGTSTEQFTSNSNEMFQNQQKSDNSIPKGNCESPW</sequence>
<feature type="region of interest" description="Disordered" evidence="1">
    <location>
        <begin position="359"/>
        <end position="392"/>
    </location>
</feature>
<protein>
    <submittedName>
        <fullName evidence="2">Uncharacterized protein</fullName>
    </submittedName>
</protein>
<feature type="region of interest" description="Disordered" evidence="1">
    <location>
        <begin position="291"/>
        <end position="311"/>
    </location>
</feature>
<feature type="compositionally biased region" description="Polar residues" evidence="1">
    <location>
        <begin position="63"/>
        <end position="76"/>
    </location>
</feature>
<keyword evidence="3" id="KW-1185">Reference proteome</keyword>
<feature type="compositionally biased region" description="Polar residues" evidence="1">
    <location>
        <begin position="359"/>
        <end position="384"/>
    </location>
</feature>
<feature type="region of interest" description="Disordered" evidence="1">
    <location>
        <begin position="48"/>
        <end position="87"/>
    </location>
</feature>
<accession>A0A8J6ED15</accession>
<evidence type="ECO:0000313" key="2">
    <source>
        <dbReference type="EMBL" id="KAG9466861.1"/>
    </source>
</evidence>
<dbReference type="OrthoDB" id="1925875at2759"/>
<evidence type="ECO:0000313" key="3">
    <source>
        <dbReference type="Proteomes" id="UP000770717"/>
    </source>
</evidence>
<evidence type="ECO:0000256" key="1">
    <source>
        <dbReference type="SAM" id="MobiDB-lite"/>
    </source>
</evidence>
<dbReference type="EMBL" id="WNTK01001768">
    <property type="protein sequence ID" value="KAG9466861.1"/>
    <property type="molecule type" value="Genomic_DNA"/>
</dbReference>
<feature type="compositionally biased region" description="Low complexity" evidence="1">
    <location>
        <begin position="299"/>
        <end position="308"/>
    </location>
</feature>
<proteinExistence type="predicted"/>